<sequence length="430" mass="48884">MAKALSGEDILQQFLQNCRSVKYIRLQWSDFSGVLRTRFLPVKRCLSTARGEEEYLLPQISMIIPVSTDPKCFPTTDAVETWVLEPDWSSLRRCGFWQHHGSAMCFVRHKEAQDPYGKCPRMLLCRALGQFERDWGAKALAGFEIEFMLLEGRNAQQLDQLDRLNSYQTTAGLRGQTLDILEEVLDDLDKSSIGIHHFHTETHDQIEIALSPESPSKPLTHLFSPRKQSGLFSSDMPLINGTTNGIHMHLSVDKLAPPQTDHFLASILNYMSSLCAFGMANFDSYVRTGKEAAGAWIGFGTENRDLPVRKVNDQHWEFRMLDGTSNPYLFTAAVLLAGFGGLHEKAELTWEDCGVFPHSLDVGSRNKYQLTRRMPSGLQEAVDALKGDTAMRQCVGVDLCDSYIPLKEKEIEVFQERTEEERRLRFMEYF</sequence>
<evidence type="ECO:0000313" key="2">
    <source>
        <dbReference type="Proteomes" id="UP000836387"/>
    </source>
</evidence>
<reference evidence="1" key="1">
    <citation type="submission" date="2020-04" db="EMBL/GenBank/DDBJ databases">
        <authorList>
            <person name="Broberg M."/>
        </authorList>
    </citation>
    <scope>NUCLEOTIDE SEQUENCE</scope>
</reference>
<organism evidence="1 2">
    <name type="scientific">Clonostachys rosea f. rosea IK726</name>
    <dbReference type="NCBI Taxonomy" id="1349383"/>
    <lineage>
        <taxon>Eukaryota</taxon>
        <taxon>Fungi</taxon>
        <taxon>Dikarya</taxon>
        <taxon>Ascomycota</taxon>
        <taxon>Pezizomycotina</taxon>
        <taxon>Sordariomycetes</taxon>
        <taxon>Hypocreomycetidae</taxon>
        <taxon>Hypocreales</taxon>
        <taxon>Bionectriaceae</taxon>
        <taxon>Clonostachys</taxon>
    </lineage>
</organism>
<name>A0ACA9U3W8_BIOOC</name>
<reference evidence="1" key="2">
    <citation type="submission" date="2021-10" db="EMBL/GenBank/DDBJ databases">
        <authorList>
            <person name="Piombo E."/>
        </authorList>
    </citation>
    <scope>NUCLEOTIDE SEQUENCE</scope>
</reference>
<evidence type="ECO:0000313" key="1">
    <source>
        <dbReference type="EMBL" id="CAG9947923.1"/>
    </source>
</evidence>
<protein>
    <submittedName>
        <fullName evidence="1">Uncharacterized protein</fullName>
    </submittedName>
</protein>
<proteinExistence type="predicted"/>
<dbReference type="Proteomes" id="UP000836387">
    <property type="component" value="Unassembled WGS sequence"/>
</dbReference>
<dbReference type="EMBL" id="CADEHS020000014">
    <property type="protein sequence ID" value="CAG9947923.1"/>
    <property type="molecule type" value="Genomic_DNA"/>
</dbReference>
<comment type="caution">
    <text evidence="1">The sequence shown here is derived from an EMBL/GenBank/DDBJ whole genome shotgun (WGS) entry which is preliminary data.</text>
</comment>
<gene>
    <name evidence="1" type="ORF">CRV2_00013457</name>
</gene>
<keyword evidence="2" id="KW-1185">Reference proteome</keyword>
<accession>A0ACA9U3W8</accession>